<evidence type="ECO:0008006" key="5">
    <source>
        <dbReference type="Google" id="ProtNLM"/>
    </source>
</evidence>
<proteinExistence type="predicted"/>
<evidence type="ECO:0000313" key="4">
    <source>
        <dbReference type="EMBL" id="EDH2696131.1"/>
    </source>
</evidence>
<dbReference type="EMBL" id="AACZYW010000021">
    <property type="protein sequence ID" value="EAO0730713.1"/>
    <property type="molecule type" value="Genomic_DNA"/>
</dbReference>
<reference evidence="1" key="1">
    <citation type="submission" date="2019-02" db="EMBL/GenBank/DDBJ databases">
        <authorList>
            <consortium name="PulseNet: The National Subtyping Network for Foodborne Disease Surveillance"/>
            <person name="Tarr C.L."/>
            <person name="Trees E."/>
            <person name="Katz L.S."/>
            <person name="Carleton-Romer H.A."/>
            <person name="Stroika S."/>
            <person name="Kucerova Z."/>
            <person name="Roache K.F."/>
            <person name="Sabol A.L."/>
            <person name="Besser J."/>
            <person name="Gerner-Smidt P."/>
        </authorList>
    </citation>
    <scope>NUCLEOTIDE SEQUENCE</scope>
    <source>
        <strain evidence="3">PNUSAS012977</strain>
        <strain evidence="2">PNUSAS048049</strain>
        <strain evidence="1">PNUSAS067109</strain>
        <strain evidence="4">PNUSAS106614</strain>
    </source>
</reference>
<dbReference type="InterPro" id="IPR025915">
    <property type="entry name" value="Phage_gp49_66"/>
</dbReference>
<evidence type="ECO:0000313" key="2">
    <source>
        <dbReference type="EMBL" id="EBM2589459.1"/>
    </source>
</evidence>
<dbReference type="EMBL" id="AAMGZK010000018">
    <property type="protein sequence ID" value="EDH2696131.1"/>
    <property type="molecule type" value="Genomic_DNA"/>
</dbReference>
<evidence type="ECO:0000313" key="3">
    <source>
        <dbReference type="EMBL" id="EBN0821151.1"/>
    </source>
</evidence>
<dbReference type="EMBL" id="AAGCDH010000018">
    <property type="protein sequence ID" value="EBM2589459.1"/>
    <property type="molecule type" value="Genomic_DNA"/>
</dbReference>
<organism evidence="1">
    <name type="scientific">Salmonella enterica</name>
    <name type="common">Salmonella choleraesuis</name>
    <dbReference type="NCBI Taxonomy" id="28901"/>
    <lineage>
        <taxon>Bacteria</taxon>
        <taxon>Pseudomonadati</taxon>
        <taxon>Pseudomonadota</taxon>
        <taxon>Gammaproteobacteria</taxon>
        <taxon>Enterobacterales</taxon>
        <taxon>Enterobacteriaceae</taxon>
        <taxon>Salmonella</taxon>
    </lineage>
</organism>
<name>A0A622VLR2_SALER</name>
<protein>
    <recommendedName>
        <fullName evidence="5">Phage family protein</fullName>
    </recommendedName>
</protein>
<gene>
    <name evidence="3" type="ORF">CAM06_18530</name>
    <name evidence="2" type="ORF">DXG92_16975</name>
    <name evidence="1" type="ORF">EW248_09900</name>
    <name evidence="4" type="ORF">GC632_17960</name>
</gene>
<dbReference type="AlphaFoldDB" id="A0A622VLR2"/>
<dbReference type="EMBL" id="AAGEQO010000019">
    <property type="protein sequence ID" value="EBN0821151.1"/>
    <property type="molecule type" value="Genomic_DNA"/>
</dbReference>
<evidence type="ECO:0000313" key="1">
    <source>
        <dbReference type="EMBL" id="EAO0730713.1"/>
    </source>
</evidence>
<dbReference type="Pfam" id="PF13876">
    <property type="entry name" value="Phage_gp49_66"/>
    <property type="match status" value="1"/>
</dbReference>
<sequence length="126" mass="14204">MTDMDIEKEIMAKGKTAPRITPQHIEGIIQSEHYFSAYDGAKSGGEEVEQIWHNKDDLGKEYEVLSLLTFCVLVLRNGFVVTGESACASPENFDPEIGRKIARQNAIAKIWPLEGYLLKQQLHEVK</sequence>
<comment type="caution">
    <text evidence="1">The sequence shown here is derived from an EMBL/GenBank/DDBJ whole genome shotgun (WGS) entry which is preliminary data.</text>
</comment>
<accession>A0A622VLR2</accession>